<dbReference type="Proteomes" id="UP000799777">
    <property type="component" value="Unassembled WGS sequence"/>
</dbReference>
<protein>
    <submittedName>
        <fullName evidence="1">Uncharacterized protein</fullName>
    </submittedName>
</protein>
<sequence length="106" mass="11866">AFCCYWCAVSVCILTAFGAFALDLVFTQFGMGTGMARWIVHGNGNEDVTSYDMHFCLTSPNRQAPGPQYWRYISTDPFSNCATEIVTLSAMSTEQWKLFLDDIIVV</sequence>
<dbReference type="EMBL" id="ML978321">
    <property type="protein sequence ID" value="KAF2023850.1"/>
    <property type="molecule type" value="Genomic_DNA"/>
</dbReference>
<keyword evidence="2" id="KW-1185">Reference proteome</keyword>
<reference evidence="1" key="1">
    <citation type="journal article" date="2020" name="Stud. Mycol.">
        <title>101 Dothideomycetes genomes: a test case for predicting lifestyles and emergence of pathogens.</title>
        <authorList>
            <person name="Haridas S."/>
            <person name="Albert R."/>
            <person name="Binder M."/>
            <person name="Bloem J."/>
            <person name="Labutti K."/>
            <person name="Salamov A."/>
            <person name="Andreopoulos B."/>
            <person name="Baker S."/>
            <person name="Barry K."/>
            <person name="Bills G."/>
            <person name="Bluhm B."/>
            <person name="Cannon C."/>
            <person name="Castanera R."/>
            <person name="Culley D."/>
            <person name="Daum C."/>
            <person name="Ezra D."/>
            <person name="Gonzalez J."/>
            <person name="Henrissat B."/>
            <person name="Kuo A."/>
            <person name="Liang C."/>
            <person name="Lipzen A."/>
            <person name="Lutzoni F."/>
            <person name="Magnuson J."/>
            <person name="Mondo S."/>
            <person name="Nolan M."/>
            <person name="Ohm R."/>
            <person name="Pangilinan J."/>
            <person name="Park H.-J."/>
            <person name="Ramirez L."/>
            <person name="Alfaro M."/>
            <person name="Sun H."/>
            <person name="Tritt A."/>
            <person name="Yoshinaga Y."/>
            <person name="Zwiers L.-H."/>
            <person name="Turgeon B."/>
            <person name="Goodwin S."/>
            <person name="Spatafora J."/>
            <person name="Crous P."/>
            <person name="Grigoriev I."/>
        </authorList>
    </citation>
    <scope>NUCLEOTIDE SEQUENCE</scope>
    <source>
        <strain evidence="1">CBS 110217</strain>
    </source>
</reference>
<evidence type="ECO:0000313" key="1">
    <source>
        <dbReference type="EMBL" id="KAF2023850.1"/>
    </source>
</evidence>
<name>A0A9P4LG49_9PLEO</name>
<organism evidence="1 2">
    <name type="scientific">Setomelanomma holmii</name>
    <dbReference type="NCBI Taxonomy" id="210430"/>
    <lineage>
        <taxon>Eukaryota</taxon>
        <taxon>Fungi</taxon>
        <taxon>Dikarya</taxon>
        <taxon>Ascomycota</taxon>
        <taxon>Pezizomycotina</taxon>
        <taxon>Dothideomycetes</taxon>
        <taxon>Pleosporomycetidae</taxon>
        <taxon>Pleosporales</taxon>
        <taxon>Pleosporineae</taxon>
        <taxon>Phaeosphaeriaceae</taxon>
        <taxon>Setomelanomma</taxon>
    </lineage>
</organism>
<dbReference type="OrthoDB" id="3683032at2759"/>
<dbReference type="AlphaFoldDB" id="A0A9P4LG49"/>
<evidence type="ECO:0000313" key="2">
    <source>
        <dbReference type="Proteomes" id="UP000799777"/>
    </source>
</evidence>
<feature type="non-terminal residue" evidence="1">
    <location>
        <position position="1"/>
    </location>
</feature>
<proteinExistence type="predicted"/>
<comment type="caution">
    <text evidence="1">The sequence shown here is derived from an EMBL/GenBank/DDBJ whole genome shotgun (WGS) entry which is preliminary data.</text>
</comment>
<gene>
    <name evidence="1" type="ORF">EK21DRAFT_16053</name>
</gene>
<accession>A0A9P4LG49</accession>
<feature type="non-terminal residue" evidence="1">
    <location>
        <position position="106"/>
    </location>
</feature>